<dbReference type="GO" id="GO:0005741">
    <property type="term" value="C:mitochondrial outer membrane"/>
    <property type="evidence" value="ECO:0007669"/>
    <property type="project" value="UniProtKB-SubCell"/>
</dbReference>
<evidence type="ECO:0000256" key="8">
    <source>
        <dbReference type="ARBA" id="ARBA00022786"/>
    </source>
</evidence>
<evidence type="ECO:0000256" key="15">
    <source>
        <dbReference type="SAM" id="MobiDB-lite"/>
    </source>
</evidence>
<dbReference type="InterPro" id="IPR013083">
    <property type="entry name" value="Znf_RING/FYVE/PHD"/>
</dbReference>
<dbReference type="EC" id="2.3.2.27" evidence="3"/>
<dbReference type="PANTHER" id="PTHR12183">
    <property type="entry name" value="MITOCHONDRIAL UBIQUITIN LIGASE ACTIVATOR OF NFKB 1"/>
    <property type="match status" value="1"/>
</dbReference>
<feature type="transmembrane region" description="Helical" evidence="16">
    <location>
        <begin position="241"/>
        <end position="262"/>
    </location>
</feature>
<evidence type="ECO:0000256" key="9">
    <source>
        <dbReference type="ARBA" id="ARBA00022787"/>
    </source>
</evidence>
<dbReference type="Pfam" id="PF12483">
    <property type="entry name" value="GIDE"/>
    <property type="match status" value="1"/>
</dbReference>
<evidence type="ECO:0000256" key="1">
    <source>
        <dbReference type="ARBA" id="ARBA00000900"/>
    </source>
</evidence>
<dbReference type="GO" id="GO:0061630">
    <property type="term" value="F:ubiquitin protein ligase activity"/>
    <property type="evidence" value="ECO:0007669"/>
    <property type="project" value="UniProtKB-EC"/>
</dbReference>
<sequence>MMVLQPIDWGLITGIATDFAFGYCMYKLYTYGSRYVEDIQKATHLELGTGLEKELEQCTDKTMPYVCIAGVVAPVGNPMISRYSDREGVVQSISLVEHRSKRVVGNTWTDTKHTIRDTSEFIPFLIRGATQPDHQVYVTEPRSAEYLTDNLMTTHDKFDQVNSSVLRRGIDFISGEISKGFHEVERMLLVGTQVIGIGELTLEAGKARLRPPVSGKRYIVTALSKEELINKFKSQSKWAKFFYKMSLVIGSCLLTFLLYRWYTKFRDEQQRRQLLQDVREEHRRARREAAEQRARNGRQQGNPEGGDVIDDQEEQDDDRELCVVCLTNPREVVLISCGHICLCLDCTDLLPTPLLCPVCRARVERFVPYYRP</sequence>
<evidence type="ECO:0000256" key="10">
    <source>
        <dbReference type="ARBA" id="ARBA00022833"/>
    </source>
</evidence>
<keyword evidence="9" id="KW-1000">Mitochondrion outer membrane</keyword>
<keyword evidence="19" id="KW-1185">Reference proteome</keyword>
<dbReference type="STRING" id="6573.A0A210PWU6"/>
<evidence type="ECO:0000256" key="12">
    <source>
        <dbReference type="ARBA" id="ARBA00023128"/>
    </source>
</evidence>
<keyword evidence="6" id="KW-0479">Metal-binding</keyword>
<evidence type="ECO:0000313" key="19">
    <source>
        <dbReference type="Proteomes" id="UP000242188"/>
    </source>
</evidence>
<evidence type="ECO:0000256" key="6">
    <source>
        <dbReference type="ARBA" id="ARBA00022723"/>
    </source>
</evidence>
<evidence type="ECO:0000259" key="17">
    <source>
        <dbReference type="PROSITE" id="PS50089"/>
    </source>
</evidence>
<evidence type="ECO:0000256" key="14">
    <source>
        <dbReference type="PROSITE-ProRule" id="PRU00175"/>
    </source>
</evidence>
<feature type="compositionally biased region" description="Basic and acidic residues" evidence="15">
    <location>
        <begin position="285"/>
        <end position="294"/>
    </location>
</feature>
<keyword evidence="7 14" id="KW-0863">Zinc-finger</keyword>
<gene>
    <name evidence="18" type="ORF">KP79_PYT15987</name>
</gene>
<dbReference type="GO" id="GO:0016567">
    <property type="term" value="P:protein ubiquitination"/>
    <property type="evidence" value="ECO:0007669"/>
    <property type="project" value="InterPro"/>
</dbReference>
<evidence type="ECO:0000256" key="4">
    <source>
        <dbReference type="ARBA" id="ARBA00022679"/>
    </source>
</evidence>
<comment type="subcellular location">
    <subcellularLocation>
        <location evidence="2">Mitochondrion outer membrane</location>
        <topology evidence="2">Multi-pass membrane protein</topology>
    </subcellularLocation>
</comment>
<comment type="catalytic activity">
    <reaction evidence="1">
        <text>S-ubiquitinyl-[E2 ubiquitin-conjugating enzyme]-L-cysteine + [acceptor protein]-L-lysine = [E2 ubiquitin-conjugating enzyme]-L-cysteine + N(6)-ubiquitinyl-[acceptor protein]-L-lysine.</text>
        <dbReference type="EC" id="2.3.2.27"/>
    </reaction>
</comment>
<accession>A0A210PWU6</accession>
<reference evidence="18 19" key="1">
    <citation type="journal article" date="2017" name="Nat. Ecol. Evol.">
        <title>Scallop genome provides insights into evolution of bilaterian karyotype and development.</title>
        <authorList>
            <person name="Wang S."/>
            <person name="Zhang J."/>
            <person name="Jiao W."/>
            <person name="Li J."/>
            <person name="Xun X."/>
            <person name="Sun Y."/>
            <person name="Guo X."/>
            <person name="Huan P."/>
            <person name="Dong B."/>
            <person name="Zhang L."/>
            <person name="Hu X."/>
            <person name="Sun X."/>
            <person name="Wang J."/>
            <person name="Zhao C."/>
            <person name="Wang Y."/>
            <person name="Wang D."/>
            <person name="Huang X."/>
            <person name="Wang R."/>
            <person name="Lv J."/>
            <person name="Li Y."/>
            <person name="Zhang Z."/>
            <person name="Liu B."/>
            <person name="Lu W."/>
            <person name="Hui Y."/>
            <person name="Liang J."/>
            <person name="Zhou Z."/>
            <person name="Hou R."/>
            <person name="Li X."/>
            <person name="Liu Y."/>
            <person name="Li H."/>
            <person name="Ning X."/>
            <person name="Lin Y."/>
            <person name="Zhao L."/>
            <person name="Xing Q."/>
            <person name="Dou J."/>
            <person name="Li Y."/>
            <person name="Mao J."/>
            <person name="Guo H."/>
            <person name="Dou H."/>
            <person name="Li T."/>
            <person name="Mu C."/>
            <person name="Jiang W."/>
            <person name="Fu Q."/>
            <person name="Fu X."/>
            <person name="Miao Y."/>
            <person name="Liu J."/>
            <person name="Yu Q."/>
            <person name="Li R."/>
            <person name="Liao H."/>
            <person name="Li X."/>
            <person name="Kong Y."/>
            <person name="Jiang Z."/>
            <person name="Chourrout D."/>
            <person name="Li R."/>
            <person name="Bao Z."/>
        </authorList>
    </citation>
    <scope>NUCLEOTIDE SEQUENCE [LARGE SCALE GENOMIC DNA]</scope>
    <source>
        <strain evidence="18 19">PY_sf001</strain>
    </source>
</reference>
<evidence type="ECO:0000313" key="18">
    <source>
        <dbReference type="EMBL" id="OWF40960.1"/>
    </source>
</evidence>
<evidence type="ECO:0000256" key="13">
    <source>
        <dbReference type="ARBA" id="ARBA00023136"/>
    </source>
</evidence>
<evidence type="ECO:0000256" key="3">
    <source>
        <dbReference type="ARBA" id="ARBA00012483"/>
    </source>
</evidence>
<keyword evidence="12" id="KW-0496">Mitochondrion</keyword>
<dbReference type="GO" id="GO:0016874">
    <property type="term" value="F:ligase activity"/>
    <property type="evidence" value="ECO:0007669"/>
    <property type="project" value="UniProtKB-KW"/>
</dbReference>
<protein>
    <recommendedName>
        <fullName evidence="3">RING-type E3 ubiquitin transferase</fullName>
        <ecNumber evidence="3">2.3.2.27</ecNumber>
    </recommendedName>
</protein>
<dbReference type="SUPFAM" id="SSF57850">
    <property type="entry name" value="RING/U-box"/>
    <property type="match status" value="1"/>
</dbReference>
<evidence type="ECO:0000256" key="7">
    <source>
        <dbReference type="ARBA" id="ARBA00022771"/>
    </source>
</evidence>
<keyword evidence="18" id="KW-0436">Ligase</keyword>
<keyword evidence="11 16" id="KW-1133">Transmembrane helix</keyword>
<organism evidence="18 19">
    <name type="scientific">Mizuhopecten yessoensis</name>
    <name type="common">Japanese scallop</name>
    <name type="synonym">Patinopecten yessoensis</name>
    <dbReference type="NCBI Taxonomy" id="6573"/>
    <lineage>
        <taxon>Eukaryota</taxon>
        <taxon>Metazoa</taxon>
        <taxon>Spiralia</taxon>
        <taxon>Lophotrochozoa</taxon>
        <taxon>Mollusca</taxon>
        <taxon>Bivalvia</taxon>
        <taxon>Autobranchia</taxon>
        <taxon>Pteriomorphia</taxon>
        <taxon>Pectinida</taxon>
        <taxon>Pectinoidea</taxon>
        <taxon>Pectinidae</taxon>
        <taxon>Mizuhopecten</taxon>
    </lineage>
</organism>
<evidence type="ECO:0000256" key="5">
    <source>
        <dbReference type="ARBA" id="ARBA00022692"/>
    </source>
</evidence>
<dbReference type="OrthoDB" id="66726at2759"/>
<dbReference type="PANTHER" id="PTHR12183:SF32">
    <property type="entry name" value="MITOCHONDRIAL E3 UBIQUITIN PROTEIN LIGASE 1"/>
    <property type="match status" value="1"/>
</dbReference>
<dbReference type="Pfam" id="PF13920">
    <property type="entry name" value="zf-C3HC4_3"/>
    <property type="match status" value="1"/>
</dbReference>
<feature type="domain" description="RING-type" evidence="17">
    <location>
        <begin position="322"/>
        <end position="360"/>
    </location>
</feature>
<evidence type="ECO:0000256" key="2">
    <source>
        <dbReference type="ARBA" id="ARBA00004374"/>
    </source>
</evidence>
<keyword evidence="4" id="KW-0808">Transferase</keyword>
<dbReference type="AlphaFoldDB" id="A0A210PWU6"/>
<proteinExistence type="predicted"/>
<dbReference type="Gene3D" id="3.30.40.10">
    <property type="entry name" value="Zinc/RING finger domain, C3HC4 (zinc finger)"/>
    <property type="match status" value="1"/>
</dbReference>
<evidence type="ECO:0000256" key="11">
    <source>
        <dbReference type="ARBA" id="ARBA00022989"/>
    </source>
</evidence>
<feature type="region of interest" description="Disordered" evidence="15">
    <location>
        <begin position="285"/>
        <end position="313"/>
    </location>
</feature>
<dbReference type="InterPro" id="IPR001841">
    <property type="entry name" value="Znf_RING"/>
</dbReference>
<keyword evidence="8" id="KW-0833">Ubl conjugation pathway</keyword>
<dbReference type="PROSITE" id="PS50089">
    <property type="entry name" value="ZF_RING_2"/>
    <property type="match status" value="1"/>
</dbReference>
<dbReference type="Proteomes" id="UP000242188">
    <property type="component" value="Unassembled WGS sequence"/>
</dbReference>
<keyword evidence="5 16" id="KW-0812">Transmembrane</keyword>
<name>A0A210PWU6_MIZYE</name>
<dbReference type="GO" id="GO:0008270">
    <property type="term" value="F:zinc ion binding"/>
    <property type="evidence" value="ECO:0007669"/>
    <property type="project" value="UniProtKB-KW"/>
</dbReference>
<dbReference type="EMBL" id="NEDP02005434">
    <property type="protein sequence ID" value="OWF40960.1"/>
    <property type="molecule type" value="Genomic_DNA"/>
</dbReference>
<keyword evidence="10" id="KW-0862">Zinc</keyword>
<keyword evidence="13 16" id="KW-0472">Membrane</keyword>
<comment type="caution">
    <text evidence="18">The sequence shown here is derived from an EMBL/GenBank/DDBJ whole genome shotgun (WGS) entry which is preliminary data.</text>
</comment>
<dbReference type="InterPro" id="IPR051652">
    <property type="entry name" value="MDM2_MDM4_MUL1"/>
</dbReference>
<dbReference type="InterPro" id="IPR022170">
    <property type="entry name" value="MUL1-like"/>
</dbReference>
<feature type="transmembrane region" description="Helical" evidence="16">
    <location>
        <begin position="6"/>
        <end position="26"/>
    </location>
</feature>
<evidence type="ECO:0000256" key="16">
    <source>
        <dbReference type="SAM" id="Phobius"/>
    </source>
</evidence>